<evidence type="ECO:0000313" key="7">
    <source>
        <dbReference type="EMBL" id="CAB4817333.1"/>
    </source>
</evidence>
<dbReference type="InterPro" id="IPR036791">
    <property type="entry name" value="Ribosomal_bL9_C_sf"/>
</dbReference>
<dbReference type="Pfam" id="PF03948">
    <property type="entry name" value="Ribosomal_L9_C"/>
    <property type="match status" value="1"/>
</dbReference>
<evidence type="ECO:0000256" key="4">
    <source>
        <dbReference type="ARBA" id="ARBA00022980"/>
    </source>
</evidence>
<dbReference type="Pfam" id="PF01281">
    <property type="entry name" value="Ribosomal_L9_N"/>
    <property type="match status" value="1"/>
</dbReference>
<dbReference type="GO" id="GO:0005840">
    <property type="term" value="C:ribosome"/>
    <property type="evidence" value="ECO:0007669"/>
    <property type="project" value="UniProtKB-KW"/>
</dbReference>
<comment type="similarity">
    <text evidence="1">Belongs to the bacterial ribosomal protein bL9 family.</text>
</comment>
<dbReference type="InterPro" id="IPR020594">
    <property type="entry name" value="Ribosomal_bL9_bac/chp"/>
</dbReference>
<dbReference type="PANTHER" id="PTHR21368">
    <property type="entry name" value="50S RIBOSOMAL PROTEIN L9"/>
    <property type="match status" value="1"/>
</dbReference>
<accession>A0A6J7DUK2</accession>
<dbReference type="GO" id="GO:0003735">
    <property type="term" value="F:structural constituent of ribosome"/>
    <property type="evidence" value="ECO:0007669"/>
    <property type="project" value="InterPro"/>
</dbReference>
<dbReference type="EMBL" id="CAFBLT010000001">
    <property type="protein sequence ID" value="CAB4872555.1"/>
    <property type="molecule type" value="Genomic_DNA"/>
</dbReference>
<keyword evidence="4" id="KW-0689">Ribosomal protein</keyword>
<evidence type="ECO:0000256" key="2">
    <source>
        <dbReference type="ARBA" id="ARBA00022730"/>
    </source>
</evidence>
<dbReference type="PROSITE" id="PS00651">
    <property type="entry name" value="RIBOSOMAL_L9"/>
    <property type="match status" value="1"/>
</dbReference>
<keyword evidence="3" id="KW-0694">RNA-binding</keyword>
<reference evidence="8" key="1">
    <citation type="submission" date="2020-05" db="EMBL/GenBank/DDBJ databases">
        <authorList>
            <person name="Chiriac C."/>
            <person name="Salcher M."/>
            <person name="Ghai R."/>
            <person name="Kavagutti S V."/>
        </authorList>
    </citation>
    <scope>NUCLEOTIDE SEQUENCE</scope>
</reference>
<evidence type="ECO:0000313" key="8">
    <source>
        <dbReference type="EMBL" id="CAB4872555.1"/>
    </source>
</evidence>
<dbReference type="NCBIfam" id="TIGR00158">
    <property type="entry name" value="L9"/>
    <property type="match status" value="1"/>
</dbReference>
<keyword evidence="2" id="KW-0699">rRNA-binding</keyword>
<feature type="domain" description="Ribosomal protein L9" evidence="6">
    <location>
        <begin position="13"/>
        <end position="40"/>
    </location>
</feature>
<evidence type="ECO:0000256" key="3">
    <source>
        <dbReference type="ARBA" id="ARBA00022884"/>
    </source>
</evidence>
<dbReference type="SUPFAM" id="SSF55653">
    <property type="entry name" value="Ribosomal protein L9 C-domain"/>
    <property type="match status" value="1"/>
</dbReference>
<evidence type="ECO:0000256" key="5">
    <source>
        <dbReference type="ARBA" id="ARBA00023274"/>
    </source>
</evidence>
<dbReference type="HAMAP" id="MF_00503">
    <property type="entry name" value="Ribosomal_bL9"/>
    <property type="match status" value="1"/>
</dbReference>
<dbReference type="GO" id="GO:0019843">
    <property type="term" value="F:rRNA binding"/>
    <property type="evidence" value="ECO:0007669"/>
    <property type="project" value="UniProtKB-KW"/>
</dbReference>
<dbReference type="EMBL" id="CAFBPM010000001">
    <property type="protein sequence ID" value="CAB5008647.1"/>
    <property type="molecule type" value="Genomic_DNA"/>
</dbReference>
<name>A0A6J7DUK2_9ZZZZ</name>
<organism evidence="8">
    <name type="scientific">freshwater metagenome</name>
    <dbReference type="NCBI Taxonomy" id="449393"/>
    <lineage>
        <taxon>unclassified sequences</taxon>
        <taxon>metagenomes</taxon>
        <taxon>ecological metagenomes</taxon>
    </lineage>
</organism>
<dbReference type="GO" id="GO:1990904">
    <property type="term" value="C:ribonucleoprotein complex"/>
    <property type="evidence" value="ECO:0007669"/>
    <property type="project" value="UniProtKB-KW"/>
</dbReference>
<dbReference type="InterPro" id="IPR009027">
    <property type="entry name" value="Ribosomal_bL9/RNase_H1_N"/>
</dbReference>
<gene>
    <name evidence="7" type="ORF">UFOPK3164_00168</name>
    <name evidence="8" type="ORF">UFOPK3427_00901</name>
    <name evidence="9" type="ORF">UFOPK4112_00184</name>
</gene>
<dbReference type="EMBL" id="CAFABE010000004">
    <property type="protein sequence ID" value="CAB4817333.1"/>
    <property type="molecule type" value="Genomic_DNA"/>
</dbReference>
<dbReference type="AlphaFoldDB" id="A0A6J7DUK2"/>
<protein>
    <submittedName>
        <fullName evidence="8">Unannotated protein</fullName>
    </submittedName>
</protein>
<dbReference type="Gene3D" id="3.10.430.100">
    <property type="entry name" value="Ribosomal protein L9, C-terminal domain"/>
    <property type="match status" value="1"/>
</dbReference>
<dbReference type="InterPro" id="IPR000244">
    <property type="entry name" value="Ribosomal_bL9"/>
</dbReference>
<keyword evidence="5" id="KW-0687">Ribonucleoprotein</keyword>
<dbReference type="InterPro" id="IPR020070">
    <property type="entry name" value="Ribosomal_bL9_N"/>
</dbReference>
<evidence type="ECO:0000259" key="6">
    <source>
        <dbReference type="PROSITE" id="PS00651"/>
    </source>
</evidence>
<dbReference type="Gene3D" id="3.40.5.10">
    <property type="entry name" value="Ribosomal protein L9, N-terminal domain"/>
    <property type="match status" value="1"/>
</dbReference>
<dbReference type="InterPro" id="IPR036935">
    <property type="entry name" value="Ribosomal_bL9_N_sf"/>
</dbReference>
<dbReference type="SUPFAM" id="SSF55658">
    <property type="entry name" value="L9 N-domain-like"/>
    <property type="match status" value="1"/>
</dbReference>
<dbReference type="GO" id="GO:0006412">
    <property type="term" value="P:translation"/>
    <property type="evidence" value="ECO:0007669"/>
    <property type="project" value="InterPro"/>
</dbReference>
<sequence>MKVLLREDIKGVGRRGDIVTVAGGFARNFLFPNGKALEASNSMEVQAKDMQRSRSVRDAKDRETAQAQAATLLGSVIGIPARAGGGGKLFGSIGPAEIATAIAEQKGIEIDHHKVILTEHIKEVGSNQVSLSLFEDVDVDVVIEVIAQ</sequence>
<proteinExistence type="inferred from homology"/>
<evidence type="ECO:0000256" key="1">
    <source>
        <dbReference type="ARBA" id="ARBA00010605"/>
    </source>
</evidence>
<dbReference type="InterPro" id="IPR020069">
    <property type="entry name" value="Ribosomal_bL9_C"/>
</dbReference>
<evidence type="ECO:0000313" key="9">
    <source>
        <dbReference type="EMBL" id="CAB5008647.1"/>
    </source>
</evidence>